<dbReference type="GO" id="GO:0045892">
    <property type="term" value="P:negative regulation of DNA-templated transcription"/>
    <property type="evidence" value="ECO:0007669"/>
    <property type="project" value="TreeGrafter"/>
</dbReference>
<organism evidence="12">
    <name type="scientific">hydrothermal vent metagenome</name>
    <dbReference type="NCBI Taxonomy" id="652676"/>
    <lineage>
        <taxon>unclassified sequences</taxon>
        <taxon>metagenomes</taxon>
        <taxon>ecological metagenomes</taxon>
    </lineage>
</organism>
<dbReference type="SUPFAM" id="SSF46785">
    <property type="entry name" value="Winged helix' DNA-binding domain"/>
    <property type="match status" value="1"/>
</dbReference>
<keyword evidence="11" id="KW-0804">Transcription</keyword>
<evidence type="ECO:0000256" key="11">
    <source>
        <dbReference type="ARBA" id="ARBA00023163"/>
    </source>
</evidence>
<reference evidence="12" key="1">
    <citation type="submission" date="2018-06" db="EMBL/GenBank/DDBJ databases">
        <authorList>
            <person name="Zhirakovskaya E."/>
        </authorList>
    </citation>
    <scope>NUCLEOTIDE SEQUENCE</scope>
</reference>
<evidence type="ECO:0000256" key="2">
    <source>
        <dbReference type="ARBA" id="ARBA00007957"/>
    </source>
</evidence>
<evidence type="ECO:0000256" key="8">
    <source>
        <dbReference type="ARBA" id="ARBA00023004"/>
    </source>
</evidence>
<evidence type="ECO:0000256" key="7">
    <source>
        <dbReference type="ARBA" id="ARBA00022833"/>
    </source>
</evidence>
<dbReference type="GO" id="GO:0005829">
    <property type="term" value="C:cytosol"/>
    <property type="evidence" value="ECO:0007669"/>
    <property type="project" value="TreeGrafter"/>
</dbReference>
<keyword evidence="4" id="KW-0963">Cytoplasm</keyword>
<evidence type="ECO:0000256" key="5">
    <source>
        <dbReference type="ARBA" id="ARBA00022491"/>
    </source>
</evidence>
<keyword evidence="6" id="KW-0479">Metal-binding</keyword>
<dbReference type="InterPro" id="IPR036388">
    <property type="entry name" value="WH-like_DNA-bd_sf"/>
</dbReference>
<proteinExistence type="inferred from homology"/>
<dbReference type="FunFam" id="3.30.1490.190:FF:000001">
    <property type="entry name" value="Ferric uptake regulation protein"/>
    <property type="match status" value="1"/>
</dbReference>
<dbReference type="GO" id="GO:0008270">
    <property type="term" value="F:zinc ion binding"/>
    <property type="evidence" value="ECO:0007669"/>
    <property type="project" value="TreeGrafter"/>
</dbReference>
<dbReference type="CDD" id="cd07153">
    <property type="entry name" value="Fur_like"/>
    <property type="match status" value="1"/>
</dbReference>
<dbReference type="GO" id="GO:0000976">
    <property type="term" value="F:transcription cis-regulatory region binding"/>
    <property type="evidence" value="ECO:0007669"/>
    <property type="project" value="TreeGrafter"/>
</dbReference>
<evidence type="ECO:0000256" key="9">
    <source>
        <dbReference type="ARBA" id="ARBA00023015"/>
    </source>
</evidence>
<evidence type="ECO:0000256" key="4">
    <source>
        <dbReference type="ARBA" id="ARBA00022490"/>
    </source>
</evidence>
<name>A0A3B1CN32_9ZZZZ</name>
<dbReference type="Pfam" id="PF01475">
    <property type="entry name" value="FUR"/>
    <property type="match status" value="1"/>
</dbReference>
<dbReference type="EMBL" id="UOGF01000034">
    <property type="protein sequence ID" value="VAX27891.1"/>
    <property type="molecule type" value="Genomic_DNA"/>
</dbReference>
<sequence length="148" mass="17285">MNKEEELLKSHISRHNLKVTKERSAVLRAFLASERHITAEELYRKMKDENSSIGLATIYRTLNLFCESGLAEQRQFGDGQARYELVYNVSHHDHLICQECKRIIEFQNEEIEALQEKVAKKNHFKIFSHKLELYGLCSDCSKVQAETK</sequence>
<dbReference type="InterPro" id="IPR002481">
    <property type="entry name" value="FUR"/>
</dbReference>
<dbReference type="PANTHER" id="PTHR33202:SF2">
    <property type="entry name" value="FERRIC UPTAKE REGULATION PROTEIN"/>
    <property type="match status" value="1"/>
</dbReference>
<evidence type="ECO:0000313" key="12">
    <source>
        <dbReference type="EMBL" id="VAX27891.1"/>
    </source>
</evidence>
<comment type="similarity">
    <text evidence="2">Belongs to the Fur family.</text>
</comment>
<dbReference type="FunFam" id="1.10.10.10:FF:000007">
    <property type="entry name" value="Ferric uptake regulation protein"/>
    <property type="match status" value="1"/>
</dbReference>
<evidence type="ECO:0000256" key="6">
    <source>
        <dbReference type="ARBA" id="ARBA00022723"/>
    </source>
</evidence>
<dbReference type="AlphaFoldDB" id="A0A3B1CN32"/>
<keyword evidence="8" id="KW-0408">Iron</keyword>
<keyword evidence="10" id="KW-0238">DNA-binding</keyword>
<accession>A0A3B1CN32</accession>
<gene>
    <name evidence="12" type="ORF">MNBD_NITROSPIRAE01-1461</name>
</gene>
<keyword evidence="7" id="KW-0862">Zinc</keyword>
<protein>
    <submittedName>
        <fullName evidence="12">Ferric uptake regulation protein FUR</fullName>
    </submittedName>
</protein>
<dbReference type="Gene3D" id="1.10.10.10">
    <property type="entry name" value="Winged helix-like DNA-binding domain superfamily/Winged helix DNA-binding domain"/>
    <property type="match status" value="1"/>
</dbReference>
<keyword evidence="9" id="KW-0805">Transcription regulation</keyword>
<dbReference type="InterPro" id="IPR043135">
    <property type="entry name" value="Fur_C"/>
</dbReference>
<dbReference type="Gene3D" id="3.30.1490.190">
    <property type="match status" value="1"/>
</dbReference>
<evidence type="ECO:0000256" key="1">
    <source>
        <dbReference type="ARBA" id="ARBA00004496"/>
    </source>
</evidence>
<keyword evidence="5" id="KW-0678">Repressor</keyword>
<dbReference type="GO" id="GO:1900705">
    <property type="term" value="P:negative regulation of siderophore biosynthetic process"/>
    <property type="evidence" value="ECO:0007669"/>
    <property type="project" value="TreeGrafter"/>
</dbReference>
<comment type="subcellular location">
    <subcellularLocation>
        <location evidence="1">Cytoplasm</location>
    </subcellularLocation>
</comment>
<evidence type="ECO:0000256" key="10">
    <source>
        <dbReference type="ARBA" id="ARBA00023125"/>
    </source>
</evidence>
<dbReference type="PANTHER" id="PTHR33202">
    <property type="entry name" value="ZINC UPTAKE REGULATION PROTEIN"/>
    <property type="match status" value="1"/>
</dbReference>
<dbReference type="InterPro" id="IPR036390">
    <property type="entry name" value="WH_DNA-bd_sf"/>
</dbReference>
<evidence type="ECO:0000256" key="3">
    <source>
        <dbReference type="ARBA" id="ARBA00011738"/>
    </source>
</evidence>
<dbReference type="GO" id="GO:0003700">
    <property type="term" value="F:DNA-binding transcription factor activity"/>
    <property type="evidence" value="ECO:0007669"/>
    <property type="project" value="InterPro"/>
</dbReference>
<comment type="subunit">
    <text evidence="3">Homodimer.</text>
</comment>